<sequence>MKLEWMRRSKVGAENTEKRFPGMWKVQAPTLDIPAGLKASVHIVTNGRKKGKRASKVDMFKSCTRETKVKVFGVIQGQKKVLTTYKESVQAVDGVGLDSSNGHGTSSYSTPVDNEANIQAQVNARVESRLEDVRKEMKAEMRCLVINKRPCLLTTALTDF</sequence>
<evidence type="ECO:0000313" key="2">
    <source>
        <dbReference type="Proteomes" id="UP000245207"/>
    </source>
</evidence>
<accession>A0A2U1N6B5</accession>
<gene>
    <name evidence="1" type="ORF">CTI12_AA302190</name>
</gene>
<dbReference type="OrthoDB" id="914169at2759"/>
<keyword evidence="2" id="KW-1185">Reference proteome</keyword>
<dbReference type="AlphaFoldDB" id="A0A2U1N6B5"/>
<reference evidence="1 2" key="1">
    <citation type="journal article" date="2018" name="Mol. Plant">
        <title>The genome of Artemisia annua provides insight into the evolution of Asteraceae family and artemisinin biosynthesis.</title>
        <authorList>
            <person name="Shen Q."/>
            <person name="Zhang L."/>
            <person name="Liao Z."/>
            <person name="Wang S."/>
            <person name="Yan T."/>
            <person name="Shi P."/>
            <person name="Liu M."/>
            <person name="Fu X."/>
            <person name="Pan Q."/>
            <person name="Wang Y."/>
            <person name="Lv Z."/>
            <person name="Lu X."/>
            <person name="Zhang F."/>
            <person name="Jiang W."/>
            <person name="Ma Y."/>
            <person name="Chen M."/>
            <person name="Hao X."/>
            <person name="Li L."/>
            <person name="Tang Y."/>
            <person name="Lv G."/>
            <person name="Zhou Y."/>
            <person name="Sun X."/>
            <person name="Brodelius P.E."/>
            <person name="Rose J.K.C."/>
            <person name="Tang K."/>
        </authorList>
    </citation>
    <scope>NUCLEOTIDE SEQUENCE [LARGE SCALE GENOMIC DNA]</scope>
    <source>
        <strain evidence="2">cv. Huhao1</strain>
        <tissue evidence="1">Leaf</tissue>
    </source>
</reference>
<dbReference type="EMBL" id="PKPP01003513">
    <property type="protein sequence ID" value="PWA69055.1"/>
    <property type="molecule type" value="Genomic_DNA"/>
</dbReference>
<organism evidence="1 2">
    <name type="scientific">Artemisia annua</name>
    <name type="common">Sweet wormwood</name>
    <dbReference type="NCBI Taxonomy" id="35608"/>
    <lineage>
        <taxon>Eukaryota</taxon>
        <taxon>Viridiplantae</taxon>
        <taxon>Streptophyta</taxon>
        <taxon>Embryophyta</taxon>
        <taxon>Tracheophyta</taxon>
        <taxon>Spermatophyta</taxon>
        <taxon>Magnoliopsida</taxon>
        <taxon>eudicotyledons</taxon>
        <taxon>Gunneridae</taxon>
        <taxon>Pentapetalae</taxon>
        <taxon>asterids</taxon>
        <taxon>campanulids</taxon>
        <taxon>Asterales</taxon>
        <taxon>Asteraceae</taxon>
        <taxon>Asteroideae</taxon>
        <taxon>Anthemideae</taxon>
        <taxon>Artemisiinae</taxon>
        <taxon>Artemisia</taxon>
    </lineage>
</organism>
<evidence type="ECO:0000313" key="1">
    <source>
        <dbReference type="EMBL" id="PWA69055.1"/>
    </source>
</evidence>
<proteinExistence type="predicted"/>
<name>A0A2U1N6B5_ARTAN</name>
<comment type="caution">
    <text evidence="1">The sequence shown here is derived from an EMBL/GenBank/DDBJ whole genome shotgun (WGS) entry which is preliminary data.</text>
</comment>
<protein>
    <submittedName>
        <fullName evidence="1">Uncharacterized protein</fullName>
    </submittedName>
</protein>
<dbReference type="Proteomes" id="UP000245207">
    <property type="component" value="Unassembled WGS sequence"/>
</dbReference>